<dbReference type="InterPro" id="IPR037066">
    <property type="entry name" value="Plug_dom_sf"/>
</dbReference>
<evidence type="ECO:0000256" key="6">
    <source>
        <dbReference type="ARBA" id="ARBA00023004"/>
    </source>
</evidence>
<evidence type="ECO:0000259" key="13">
    <source>
        <dbReference type="Pfam" id="PF07660"/>
    </source>
</evidence>
<keyword evidence="16" id="KW-1185">Reference proteome</keyword>
<gene>
    <name evidence="15" type="ORF">DSM02_1833</name>
</gene>
<comment type="caution">
    <text evidence="15">The sequence shown here is derived from an EMBL/GenBank/DDBJ whole genome shotgun (WGS) entry which is preliminary data.</text>
</comment>
<keyword evidence="3 10" id="KW-1134">Transmembrane beta strand</keyword>
<keyword evidence="7 11" id="KW-0798">TonB box</keyword>
<evidence type="ECO:0000256" key="2">
    <source>
        <dbReference type="ARBA" id="ARBA00022448"/>
    </source>
</evidence>
<dbReference type="InterPro" id="IPR000531">
    <property type="entry name" value="Beta-barrel_TonB"/>
</dbReference>
<dbReference type="SUPFAM" id="SSF49464">
    <property type="entry name" value="Carboxypeptidase regulatory domain-like"/>
    <property type="match status" value="1"/>
</dbReference>
<keyword evidence="5 10" id="KW-0812">Transmembrane</keyword>
<dbReference type="SUPFAM" id="SSF56935">
    <property type="entry name" value="Porins"/>
    <property type="match status" value="1"/>
</dbReference>
<dbReference type="Pfam" id="PF07660">
    <property type="entry name" value="STN"/>
    <property type="match status" value="1"/>
</dbReference>
<evidence type="ECO:0000259" key="14">
    <source>
        <dbReference type="Pfam" id="PF07715"/>
    </source>
</evidence>
<dbReference type="EMBL" id="QOVK01000006">
    <property type="protein sequence ID" value="RXG22234.1"/>
    <property type="molecule type" value="Genomic_DNA"/>
</dbReference>
<organism evidence="15 16">
    <name type="scientific">Leeuwenhoekiella polynyae</name>
    <dbReference type="NCBI Taxonomy" id="1550906"/>
    <lineage>
        <taxon>Bacteria</taxon>
        <taxon>Pseudomonadati</taxon>
        <taxon>Bacteroidota</taxon>
        <taxon>Flavobacteriia</taxon>
        <taxon>Flavobacteriales</taxon>
        <taxon>Flavobacteriaceae</taxon>
        <taxon>Leeuwenhoekiella</taxon>
    </lineage>
</organism>
<dbReference type="InterPro" id="IPR039426">
    <property type="entry name" value="TonB-dep_rcpt-like"/>
</dbReference>
<keyword evidence="15" id="KW-0675">Receptor</keyword>
<dbReference type="AlphaFoldDB" id="A0A4Q0P6H1"/>
<evidence type="ECO:0000256" key="7">
    <source>
        <dbReference type="ARBA" id="ARBA00023077"/>
    </source>
</evidence>
<feature type="domain" description="TonB-dependent receptor plug" evidence="14">
    <location>
        <begin position="229"/>
        <end position="347"/>
    </location>
</feature>
<dbReference type="Pfam" id="PF00593">
    <property type="entry name" value="TonB_dep_Rec_b-barrel"/>
    <property type="match status" value="1"/>
</dbReference>
<dbReference type="Pfam" id="PF07715">
    <property type="entry name" value="Plug"/>
    <property type="match status" value="1"/>
</dbReference>
<evidence type="ECO:0000256" key="11">
    <source>
        <dbReference type="RuleBase" id="RU003357"/>
    </source>
</evidence>
<dbReference type="GO" id="GO:0006826">
    <property type="term" value="P:iron ion transport"/>
    <property type="evidence" value="ECO:0007669"/>
    <property type="project" value="UniProtKB-KW"/>
</dbReference>
<protein>
    <submittedName>
        <fullName evidence="15">Iron complex outermembrane receptor protein</fullName>
    </submittedName>
</protein>
<dbReference type="InterPro" id="IPR011662">
    <property type="entry name" value="Secretin/TonB_short_N"/>
</dbReference>
<dbReference type="Proteomes" id="UP000289859">
    <property type="component" value="Unassembled WGS sequence"/>
</dbReference>
<keyword evidence="4" id="KW-0410">Iron transport</keyword>
<keyword evidence="6" id="KW-0408">Iron</keyword>
<dbReference type="InterPro" id="IPR008969">
    <property type="entry name" value="CarboxyPept-like_regulatory"/>
</dbReference>
<dbReference type="Pfam" id="PF13715">
    <property type="entry name" value="CarbopepD_reg_2"/>
    <property type="match status" value="1"/>
</dbReference>
<evidence type="ECO:0000256" key="9">
    <source>
        <dbReference type="ARBA" id="ARBA00023237"/>
    </source>
</evidence>
<dbReference type="InterPro" id="IPR012910">
    <property type="entry name" value="Plug_dom"/>
</dbReference>
<dbReference type="PANTHER" id="PTHR47234:SF3">
    <property type="entry name" value="SECRETIN_TONB SHORT N-TERMINAL DOMAIN-CONTAINING PROTEIN"/>
    <property type="match status" value="1"/>
</dbReference>
<feature type="domain" description="Secretin/TonB short N-terminal" evidence="13">
    <location>
        <begin position="70"/>
        <end position="121"/>
    </location>
</feature>
<sequence>MKNHGRNLVFLKEEPGKKMNFKMKISLVLAFFALFQLPANTVLSQVKIDFDVKEVQLKKVLDEIESQSDYSFFYNVNEIDVVRKISFSAKKETVEKVLENLSDIAGFNFVINGKQIVLTKKEQSSPTLVSMQSVIEGVVKDDGGYPLPGANILVKGTTIGATTDFDGNFTIEVPADMNILVISYVGFKTTEIDITDKDTIEVQLEAAAAQLDDVVLVGSRGKPRTDVNRPVPVDVVEAKELALTGQTDLGQQIQFSSPSFNSAKYGVNGTTNYAEPATLKGMSPDQSLVLINGKRRHQFSTLNLNVSPGLGTIVTDINSIPSGALSRIEVLRDGGAAQYGSDAISGIINLNLNKSVGEGTYIGTAGIHKEGDGVTFKHSINYGFGLGKEGSYFNTTLEMFTFSGTNRSDSYTGRIYPETPDDYDQTGPTPNFPYDTANPREDRGFYPQGDVVVGNYGSNENDTYQAFYNAGLPIGTKDWKLYSFGGVSRKDILAYGFFRAPSNFGNSALGIFPDGFVPELPGSSVDVSTVVGVDRITREGWNYDLSLSYGRNYLDLFANNTVNPSLGSASPTEFKVGRYDFRQTIGEFNMSKALSETFNLAFGTQYRTDRFLLKQGSPESFEVGSLATEGKAIGSSARPGIADIDENDLSRSNFAMYVDVEKDFSDRFLLGAAVRYENYSDFGGNLSGKLAGRYKLTENIALRGSYNRGFRAPSVAQIGNRVNTSTVQNDVIVITKQVSSDDPRLAQLGVKDPEAEISNNYNIGVTAKLLGGKLLFTADAFRIDINDRIVITERLDTGDFPAVAALFPEASEIRFFTNAISTKTTGVDIVAAYKERFSEKSNFSGSLALTLNQTEVVSQQAAPAELTAGGDPDFKLLGEIATQLIEVAQPRYKLLASLNYNTGRFGFIGRMTHFGEVQAASGGLSLEDPNVIESDSGDRLVQVFSDKALVDLSISFRFSDNFTWSIGSNNIFDTYPDKWNNTRDGAIGQASNYSSGQIPYSRNSNQFGFNGAYYYTSFNINF</sequence>
<dbReference type="InterPro" id="IPR036942">
    <property type="entry name" value="Beta-barrel_TonB_sf"/>
</dbReference>
<feature type="domain" description="TonB-dependent receptor-like beta-barrel" evidence="12">
    <location>
        <begin position="532"/>
        <end position="971"/>
    </location>
</feature>
<proteinExistence type="inferred from homology"/>
<dbReference type="Gene3D" id="2.40.170.20">
    <property type="entry name" value="TonB-dependent receptor, beta-barrel domain"/>
    <property type="match status" value="1"/>
</dbReference>
<dbReference type="Gene3D" id="2.60.40.1120">
    <property type="entry name" value="Carboxypeptidase-like, regulatory domain"/>
    <property type="match status" value="1"/>
</dbReference>
<evidence type="ECO:0000313" key="15">
    <source>
        <dbReference type="EMBL" id="RXG22234.1"/>
    </source>
</evidence>
<name>A0A4Q0P6H1_9FLAO</name>
<dbReference type="OrthoDB" id="9805434at2"/>
<dbReference type="PROSITE" id="PS52016">
    <property type="entry name" value="TONB_DEPENDENT_REC_3"/>
    <property type="match status" value="1"/>
</dbReference>
<evidence type="ECO:0000256" key="4">
    <source>
        <dbReference type="ARBA" id="ARBA00022496"/>
    </source>
</evidence>
<keyword evidence="2 10" id="KW-0813">Transport</keyword>
<accession>A0A4Q0P6H1</accession>
<dbReference type="GO" id="GO:0009279">
    <property type="term" value="C:cell outer membrane"/>
    <property type="evidence" value="ECO:0007669"/>
    <property type="project" value="UniProtKB-SubCell"/>
</dbReference>
<dbReference type="PANTHER" id="PTHR47234">
    <property type="match status" value="1"/>
</dbReference>
<keyword evidence="4" id="KW-0406">Ion transport</keyword>
<evidence type="ECO:0000313" key="16">
    <source>
        <dbReference type="Proteomes" id="UP000289859"/>
    </source>
</evidence>
<evidence type="ECO:0000259" key="12">
    <source>
        <dbReference type="Pfam" id="PF00593"/>
    </source>
</evidence>
<evidence type="ECO:0000256" key="5">
    <source>
        <dbReference type="ARBA" id="ARBA00022692"/>
    </source>
</evidence>
<comment type="similarity">
    <text evidence="10 11">Belongs to the TonB-dependent receptor family.</text>
</comment>
<comment type="subcellular location">
    <subcellularLocation>
        <location evidence="1 10">Cell outer membrane</location>
        <topology evidence="1 10">Multi-pass membrane protein</topology>
    </subcellularLocation>
</comment>
<evidence type="ECO:0000256" key="8">
    <source>
        <dbReference type="ARBA" id="ARBA00023136"/>
    </source>
</evidence>
<keyword evidence="8 10" id="KW-0472">Membrane</keyword>
<keyword evidence="9 10" id="KW-0998">Cell outer membrane</keyword>
<reference evidence="15 16" key="1">
    <citation type="submission" date="2018-07" db="EMBL/GenBank/DDBJ databases">
        <title>Leeuwenhoekiella genomics.</title>
        <authorList>
            <person name="Tahon G."/>
            <person name="Willems A."/>
        </authorList>
    </citation>
    <scope>NUCLEOTIDE SEQUENCE [LARGE SCALE GENOMIC DNA]</scope>
    <source>
        <strain evidence="15 16">LMG 29608</strain>
    </source>
</reference>
<evidence type="ECO:0000256" key="3">
    <source>
        <dbReference type="ARBA" id="ARBA00022452"/>
    </source>
</evidence>
<evidence type="ECO:0000256" key="10">
    <source>
        <dbReference type="PROSITE-ProRule" id="PRU01360"/>
    </source>
</evidence>
<evidence type="ECO:0000256" key="1">
    <source>
        <dbReference type="ARBA" id="ARBA00004571"/>
    </source>
</evidence>
<dbReference type="Gene3D" id="2.170.130.10">
    <property type="entry name" value="TonB-dependent receptor, plug domain"/>
    <property type="match status" value="1"/>
</dbReference>